<evidence type="ECO:0000256" key="2">
    <source>
        <dbReference type="ARBA" id="ARBA00010944"/>
    </source>
</evidence>
<keyword evidence="9" id="KW-1185">Reference proteome</keyword>
<dbReference type="InterPro" id="IPR005913">
    <property type="entry name" value="dTDP_dehydrorham_reduct"/>
</dbReference>
<dbReference type="InterPro" id="IPR029903">
    <property type="entry name" value="RmlD-like-bd"/>
</dbReference>
<evidence type="ECO:0000256" key="1">
    <source>
        <dbReference type="ARBA" id="ARBA00004781"/>
    </source>
</evidence>
<sequence length="335" mass="36809">MTDADSILVLGHGGLLGRAVVQACQGRCWVVEGGRKAYDLSQPASKGFCHRFALSGRPLENTESADKRLLSLTREIAEDEKALETVHQGLDLLRLFICREKPAVVINCAGYTDVDKAETEPELAMAVNARGAATLAEACREAGSHLVHISTDYVFDGKNKNPYREGDETFPKGAYGKSKLKGEKLVAKIMPAALIVRSAWIFGPGRPGFVDNVLTRALKGEPVRVVTDEVGSPTFSRDLAETLVWLAMKRVQGLLHVVNQGQASRYELARQALRLYGLDPDLVRRAQKKDLNTPAERPGYSVLDTRRLQRITGRTMPSWLDALGRYIALLKEDAA</sequence>
<dbReference type="InParanoid" id="A0A0D2JGH4"/>
<dbReference type="PANTHER" id="PTHR10491">
    <property type="entry name" value="DTDP-4-DEHYDRORHAMNOSE REDUCTASE"/>
    <property type="match status" value="1"/>
</dbReference>
<dbReference type="FunCoup" id="A0A0D2JGH4">
    <property type="interactions" value="461"/>
</dbReference>
<dbReference type="RefSeq" id="WP_052514921.1">
    <property type="nucleotide sequence ID" value="NZ_AZAC01000008.1"/>
</dbReference>
<evidence type="ECO:0000259" key="7">
    <source>
        <dbReference type="Pfam" id="PF04321"/>
    </source>
</evidence>
<evidence type="ECO:0000256" key="5">
    <source>
        <dbReference type="ARBA" id="ARBA00048200"/>
    </source>
</evidence>
<evidence type="ECO:0000313" key="9">
    <source>
        <dbReference type="Proteomes" id="UP000032233"/>
    </source>
</evidence>
<comment type="similarity">
    <text evidence="2 6">Belongs to the dTDP-4-dehydrorhamnose reductase family.</text>
</comment>
<dbReference type="EMBL" id="AZAC01000008">
    <property type="protein sequence ID" value="KIX14841.1"/>
    <property type="molecule type" value="Genomic_DNA"/>
</dbReference>
<evidence type="ECO:0000313" key="8">
    <source>
        <dbReference type="EMBL" id="KIX14841.1"/>
    </source>
</evidence>
<evidence type="ECO:0000256" key="6">
    <source>
        <dbReference type="RuleBase" id="RU364082"/>
    </source>
</evidence>
<gene>
    <name evidence="8" type="ORF">X474_06765</name>
</gene>
<dbReference type="InterPro" id="IPR036291">
    <property type="entry name" value="NAD(P)-bd_dom_sf"/>
</dbReference>
<dbReference type="Pfam" id="PF04321">
    <property type="entry name" value="RmlD_sub_bind"/>
    <property type="match status" value="1"/>
</dbReference>
<protein>
    <recommendedName>
        <fullName evidence="4 6">dTDP-4-dehydrorhamnose reductase</fullName>
        <ecNumber evidence="3 6">1.1.1.133</ecNumber>
    </recommendedName>
</protein>
<dbReference type="Gene3D" id="3.90.25.10">
    <property type="entry name" value="UDP-galactose 4-epimerase, domain 1"/>
    <property type="match status" value="1"/>
</dbReference>
<dbReference type="OrthoDB" id="9803892at2"/>
<dbReference type="EC" id="1.1.1.133" evidence="3 6"/>
<dbReference type="CDD" id="cd05254">
    <property type="entry name" value="dTDP_HR_like_SDR_e"/>
    <property type="match status" value="1"/>
</dbReference>
<dbReference type="PANTHER" id="PTHR10491:SF4">
    <property type="entry name" value="METHIONINE ADENOSYLTRANSFERASE 2 SUBUNIT BETA"/>
    <property type="match status" value="1"/>
</dbReference>
<comment type="catalytic activity">
    <reaction evidence="5">
        <text>dTDP-beta-L-rhamnose + NADP(+) = dTDP-4-dehydro-beta-L-rhamnose + NADPH + H(+)</text>
        <dbReference type="Rhea" id="RHEA:21796"/>
        <dbReference type="ChEBI" id="CHEBI:15378"/>
        <dbReference type="ChEBI" id="CHEBI:57510"/>
        <dbReference type="ChEBI" id="CHEBI:57783"/>
        <dbReference type="ChEBI" id="CHEBI:58349"/>
        <dbReference type="ChEBI" id="CHEBI:62830"/>
        <dbReference type="EC" id="1.1.1.133"/>
    </reaction>
</comment>
<dbReference type="Gene3D" id="3.40.50.720">
    <property type="entry name" value="NAD(P)-binding Rossmann-like Domain"/>
    <property type="match status" value="1"/>
</dbReference>
<evidence type="ECO:0000256" key="4">
    <source>
        <dbReference type="ARBA" id="ARBA00017099"/>
    </source>
</evidence>
<dbReference type="PATRIC" id="fig|1429043.3.peg.1436"/>
<dbReference type="UniPathway" id="UPA00124"/>
<name>A0A0D2JGH4_9BACT</name>
<feature type="domain" description="RmlD-like substrate binding" evidence="7">
    <location>
        <begin position="96"/>
        <end position="329"/>
    </location>
</feature>
<dbReference type="AlphaFoldDB" id="A0A0D2JGH4"/>
<comment type="function">
    <text evidence="6">Catalyzes the reduction of dTDP-6-deoxy-L-lyxo-4-hexulose to yield dTDP-L-rhamnose.</text>
</comment>
<reference evidence="8 9" key="1">
    <citation type="submission" date="2013-11" db="EMBL/GenBank/DDBJ databases">
        <title>Metagenomic analysis of a methanogenic consortium involved in long chain n-alkane degradation.</title>
        <authorList>
            <person name="Davidova I.A."/>
            <person name="Callaghan A.V."/>
            <person name="Wawrik B."/>
            <person name="Pruitt S."/>
            <person name="Marks C."/>
            <person name="Duncan K.E."/>
            <person name="Suflita J.M."/>
        </authorList>
    </citation>
    <scope>NUCLEOTIDE SEQUENCE [LARGE SCALE GENOMIC DNA]</scope>
    <source>
        <strain evidence="8 9">SPR</strain>
    </source>
</reference>
<dbReference type="Proteomes" id="UP000032233">
    <property type="component" value="Unassembled WGS sequence"/>
</dbReference>
<dbReference type="NCBIfam" id="TIGR01214">
    <property type="entry name" value="rmlD"/>
    <property type="match status" value="1"/>
</dbReference>
<evidence type="ECO:0000256" key="3">
    <source>
        <dbReference type="ARBA" id="ARBA00012929"/>
    </source>
</evidence>
<accession>A0A0D2JGH4</accession>
<dbReference type="SUPFAM" id="SSF51735">
    <property type="entry name" value="NAD(P)-binding Rossmann-fold domains"/>
    <property type="match status" value="1"/>
</dbReference>
<dbReference type="STRING" id="1429043.X474_06765"/>
<dbReference type="GO" id="GO:0008831">
    <property type="term" value="F:dTDP-4-dehydrorhamnose reductase activity"/>
    <property type="evidence" value="ECO:0007669"/>
    <property type="project" value="UniProtKB-EC"/>
</dbReference>
<organism evidence="8 9">
    <name type="scientific">Dethiosulfatarculus sandiegensis</name>
    <dbReference type="NCBI Taxonomy" id="1429043"/>
    <lineage>
        <taxon>Bacteria</taxon>
        <taxon>Pseudomonadati</taxon>
        <taxon>Thermodesulfobacteriota</taxon>
        <taxon>Desulfarculia</taxon>
        <taxon>Desulfarculales</taxon>
        <taxon>Desulfarculaceae</taxon>
        <taxon>Dethiosulfatarculus</taxon>
    </lineage>
</organism>
<keyword evidence="6" id="KW-0521">NADP</keyword>
<comment type="pathway">
    <text evidence="1 6">Carbohydrate biosynthesis; dTDP-L-rhamnose biosynthesis.</text>
</comment>
<dbReference type="GO" id="GO:0019305">
    <property type="term" value="P:dTDP-rhamnose biosynthetic process"/>
    <property type="evidence" value="ECO:0007669"/>
    <property type="project" value="UniProtKB-UniPathway"/>
</dbReference>
<dbReference type="GO" id="GO:0005829">
    <property type="term" value="C:cytosol"/>
    <property type="evidence" value="ECO:0007669"/>
    <property type="project" value="TreeGrafter"/>
</dbReference>
<keyword evidence="6" id="KW-0560">Oxidoreductase</keyword>
<proteinExistence type="inferred from homology"/>
<comment type="caution">
    <text evidence="8">The sequence shown here is derived from an EMBL/GenBank/DDBJ whole genome shotgun (WGS) entry which is preliminary data.</text>
</comment>